<name>A0AAD6VA62_9AGAR</name>
<evidence type="ECO:0000313" key="3">
    <source>
        <dbReference type="Proteomes" id="UP001219525"/>
    </source>
</evidence>
<feature type="compositionally biased region" description="Basic and acidic residues" evidence="1">
    <location>
        <begin position="932"/>
        <end position="943"/>
    </location>
</feature>
<dbReference type="Proteomes" id="UP001219525">
    <property type="component" value="Unassembled WGS sequence"/>
</dbReference>
<feature type="region of interest" description="Disordered" evidence="1">
    <location>
        <begin position="1194"/>
        <end position="1219"/>
    </location>
</feature>
<accession>A0AAD6VA62</accession>
<feature type="compositionally biased region" description="Basic and acidic residues" evidence="1">
    <location>
        <begin position="642"/>
        <end position="669"/>
    </location>
</feature>
<feature type="compositionally biased region" description="Low complexity" evidence="1">
    <location>
        <begin position="813"/>
        <end position="825"/>
    </location>
</feature>
<protein>
    <submittedName>
        <fullName evidence="2">Uncharacterized protein</fullName>
    </submittedName>
</protein>
<proteinExistence type="predicted"/>
<dbReference type="EMBL" id="JARJCW010000037">
    <property type="protein sequence ID" value="KAJ7207111.1"/>
    <property type="molecule type" value="Genomic_DNA"/>
</dbReference>
<reference evidence="2" key="1">
    <citation type="submission" date="2023-03" db="EMBL/GenBank/DDBJ databases">
        <title>Massive genome expansion in bonnet fungi (Mycena s.s.) driven by repeated elements and novel gene families across ecological guilds.</title>
        <authorList>
            <consortium name="Lawrence Berkeley National Laboratory"/>
            <person name="Harder C.B."/>
            <person name="Miyauchi S."/>
            <person name="Viragh M."/>
            <person name="Kuo A."/>
            <person name="Thoen E."/>
            <person name="Andreopoulos B."/>
            <person name="Lu D."/>
            <person name="Skrede I."/>
            <person name="Drula E."/>
            <person name="Henrissat B."/>
            <person name="Morin E."/>
            <person name="Kohler A."/>
            <person name="Barry K."/>
            <person name="LaButti K."/>
            <person name="Morin E."/>
            <person name="Salamov A."/>
            <person name="Lipzen A."/>
            <person name="Mereny Z."/>
            <person name="Hegedus B."/>
            <person name="Baldrian P."/>
            <person name="Stursova M."/>
            <person name="Weitz H."/>
            <person name="Taylor A."/>
            <person name="Grigoriev I.V."/>
            <person name="Nagy L.G."/>
            <person name="Martin F."/>
            <person name="Kauserud H."/>
        </authorList>
    </citation>
    <scope>NUCLEOTIDE SEQUENCE</scope>
    <source>
        <strain evidence="2">9144</strain>
    </source>
</reference>
<feature type="compositionally biased region" description="Acidic residues" evidence="1">
    <location>
        <begin position="580"/>
        <end position="592"/>
    </location>
</feature>
<feature type="region of interest" description="Disordered" evidence="1">
    <location>
        <begin position="1123"/>
        <end position="1154"/>
    </location>
</feature>
<comment type="caution">
    <text evidence="2">The sequence shown here is derived from an EMBL/GenBank/DDBJ whole genome shotgun (WGS) entry which is preliminary data.</text>
</comment>
<feature type="compositionally biased region" description="Basic and acidic residues" evidence="1">
    <location>
        <begin position="736"/>
        <end position="747"/>
    </location>
</feature>
<feature type="region of interest" description="Disordered" evidence="1">
    <location>
        <begin position="451"/>
        <end position="946"/>
    </location>
</feature>
<evidence type="ECO:0000256" key="1">
    <source>
        <dbReference type="SAM" id="MobiDB-lite"/>
    </source>
</evidence>
<evidence type="ECO:0000313" key="2">
    <source>
        <dbReference type="EMBL" id="KAJ7207111.1"/>
    </source>
</evidence>
<feature type="compositionally biased region" description="Basic and acidic residues" evidence="1">
    <location>
        <begin position="826"/>
        <end position="840"/>
    </location>
</feature>
<feature type="compositionally biased region" description="Basic residues" evidence="1">
    <location>
        <begin position="507"/>
        <end position="516"/>
    </location>
</feature>
<gene>
    <name evidence="2" type="ORF">GGX14DRAFT_698269</name>
</gene>
<organism evidence="2 3">
    <name type="scientific">Mycena pura</name>
    <dbReference type="NCBI Taxonomy" id="153505"/>
    <lineage>
        <taxon>Eukaryota</taxon>
        <taxon>Fungi</taxon>
        <taxon>Dikarya</taxon>
        <taxon>Basidiomycota</taxon>
        <taxon>Agaricomycotina</taxon>
        <taxon>Agaricomycetes</taxon>
        <taxon>Agaricomycetidae</taxon>
        <taxon>Agaricales</taxon>
        <taxon>Marasmiineae</taxon>
        <taxon>Mycenaceae</taxon>
        <taxon>Mycena</taxon>
    </lineage>
</organism>
<feature type="compositionally biased region" description="Basic and acidic residues" evidence="1">
    <location>
        <begin position="888"/>
        <end position="903"/>
    </location>
</feature>
<feature type="compositionally biased region" description="Basic residues" evidence="1">
    <location>
        <begin position="787"/>
        <end position="796"/>
    </location>
</feature>
<feature type="compositionally biased region" description="Low complexity" evidence="1">
    <location>
        <begin position="768"/>
        <end position="778"/>
    </location>
</feature>
<feature type="compositionally biased region" description="Basic and acidic residues" evidence="1">
    <location>
        <begin position="1143"/>
        <end position="1154"/>
    </location>
</feature>
<keyword evidence="3" id="KW-1185">Reference proteome</keyword>
<feature type="compositionally biased region" description="Polar residues" evidence="1">
    <location>
        <begin position="1123"/>
        <end position="1141"/>
    </location>
</feature>
<sequence>MESAVEALRKAASKDKTQAIQAAVGELNTILTLLKLSSSTKVLASICDTFRDGFTALYTAFPLLMFQFSAAVLRAIFRDKIEPADNAVRYAWEIVQKAVVSSVLDFLEQNPSESNKTAAATALYPTIRDLYYPLDPESVKWQSPNLIFNVNMLLGETVTDHPENQSRLRSNKVLGPKRMASTLSQSRDFFAIDSLLGLIGALLPARQPAAKRAAFVDAVFPSALFPRSAQIKSLIAAAGKEWDPVVTQIINECLAKADIAFPQPFYISGLRTSTPLPNIVDPLYVDNKGLFANIEQDGVLDSYQVSFTSVERVSLTGATGGGGASVTLQLCAAPLVGGGTGLEGPQTPHRQAFTMAFQLKAVDRVRFVEVFRARGLGKLISDATDRKVSTLAECLSLEFTSKIGSEKGPATQQEKVAKVEQLWQSNEDDTGWGEPTSPLVTARTRALLSLSASKPKPKSGEIEVAASDLQAASSEREREALLGDELSDVSVSDDETRASAPAPAVAKKVKASKRAARPVVLDSDEEDGGSGSGAPTGTKVASTKAARKSTPRESIVMDSGKEAGGARARRATARKVAVMEGEDEGEGEEEERDGFIPPTDDAMDEDFEPTQTQNPAKAPARDMRATRKAARVSAGAAAKNENGARCEEPVPRLTKRSAEHLSSTEDAIEKTTATSGIASKPASKAQDTMRVSVEGDECQTRRDEIATTLAKAQTTSSRVADAKRQKRAKPDEEEQEHASRNIDKSEPNSRPTKRARETAEDVLQEADSVVVRRVSAAVFGTETLPPAKKRYGKKGRAPSPANADSEMEIDFDQLPAAQSPSSAAEPKAEAKMKLKLDPHKSRVAAMKGKGGRKTTRRAGPATKAVAPLKTGKNVVADRSKRKAPAKSGIEKGIDMDSDGETKPTRRSARTAKADMPPPKPVEPKAKVKPKKAPWEDMHLKKSNDVPVVDEPQAWSDSVFEEYLVPFEGQDDVSMIDSTHDVSPPVKTVQAENANHTYFRENLALPADSAPSVPLELLADLPVASTSALPVVSAPVPPIESLADLAVASTSALPIVSAPVLPIVSTSSVSVESTSTLPLASTSALSTVSTVALPIASTSTVRARSIFPVDSLHPADFKPTTIKANGNVTTSISPSKFSSPATKSEPDHTESKTEVPVHLVKPVSAPSPSSARFSKIPIPVKQPTPLPASLRMTEAPTPPPVRQVSCRQSPALSAQRRVDVETESPLPELIRKVAFAPSRASPSPSLRRRTALISDKRTVYKHGYSAQAFGRISHKYEGDERSHDYKRSRSPMQGIIEVLNEIQEVMVEKITQRFDHVRHDVRVGRDNILRGAVENLERMCLESEAHFNILVDLEEEYAAYHRKIILGIDDMQKSAEVMFNSLGQIIQHHDRHTLSKKLPVTLFTLPSVVRSPFSLNVR</sequence>